<dbReference type="Proteomes" id="UP000296469">
    <property type="component" value="Chromosome"/>
</dbReference>
<organism evidence="3 4">
    <name type="scientific">Cellulomonas shaoxiangyii</name>
    <dbReference type="NCBI Taxonomy" id="2566013"/>
    <lineage>
        <taxon>Bacteria</taxon>
        <taxon>Bacillati</taxon>
        <taxon>Actinomycetota</taxon>
        <taxon>Actinomycetes</taxon>
        <taxon>Micrococcales</taxon>
        <taxon>Cellulomonadaceae</taxon>
        <taxon>Cellulomonas</taxon>
    </lineage>
</organism>
<dbReference type="Gene3D" id="2.40.128.270">
    <property type="match status" value="1"/>
</dbReference>
<keyword evidence="4" id="KW-1185">Reference proteome</keyword>
<proteinExistence type="predicted"/>
<dbReference type="Pfam" id="PF03724">
    <property type="entry name" value="META"/>
    <property type="match status" value="1"/>
</dbReference>
<dbReference type="AlphaFoldDB" id="A0A4P7SJ35"/>
<dbReference type="OrthoDB" id="4826951at2"/>
<dbReference type="KEGG" id="celz:E5225_05610"/>
<protein>
    <submittedName>
        <fullName evidence="3">META domain-containing protein</fullName>
    </submittedName>
</protein>
<gene>
    <name evidence="3" type="ORF">E5225_05610</name>
</gene>
<accession>A0A4P7SJ35</accession>
<dbReference type="InterPro" id="IPR053147">
    <property type="entry name" value="Hsp_HslJ-like"/>
</dbReference>
<feature type="domain" description="DUF306" evidence="2">
    <location>
        <begin position="40"/>
        <end position="140"/>
    </location>
</feature>
<evidence type="ECO:0000313" key="3">
    <source>
        <dbReference type="EMBL" id="QCB93106.1"/>
    </source>
</evidence>
<reference evidence="3 4" key="1">
    <citation type="submission" date="2019-04" db="EMBL/GenBank/DDBJ databases">
        <title>Isolation and identification of Cellulomonas shaoxiangyii sp. Nov. isolated from feces of the Tibetan antelopes (Pantholops hodgsonii) in the Qinghai-Tibet plateau of China.</title>
        <authorList>
            <person name="Tian Z."/>
        </authorList>
    </citation>
    <scope>NUCLEOTIDE SEQUENCE [LARGE SCALE GENOMIC DNA]</scope>
    <source>
        <strain evidence="3 4">Z28</strain>
    </source>
</reference>
<dbReference type="InterPro" id="IPR005184">
    <property type="entry name" value="DUF306_Meta_HslJ"/>
</dbReference>
<name>A0A4P7SJ35_9CELL</name>
<feature type="region of interest" description="Disordered" evidence="1">
    <location>
        <begin position="1"/>
        <end position="35"/>
    </location>
</feature>
<feature type="compositionally biased region" description="Low complexity" evidence="1">
    <location>
        <begin position="8"/>
        <end position="35"/>
    </location>
</feature>
<dbReference type="EMBL" id="CP039291">
    <property type="protein sequence ID" value="QCB93106.1"/>
    <property type="molecule type" value="Genomic_DNA"/>
</dbReference>
<dbReference type="PANTHER" id="PTHR35535">
    <property type="entry name" value="HEAT SHOCK PROTEIN HSLJ"/>
    <property type="match status" value="1"/>
</dbReference>
<dbReference type="RefSeq" id="WP_135973486.1">
    <property type="nucleotide sequence ID" value="NZ_CP039291.1"/>
</dbReference>
<dbReference type="PANTHER" id="PTHR35535:SF1">
    <property type="entry name" value="HEAT SHOCK PROTEIN HSLJ"/>
    <property type="match status" value="1"/>
</dbReference>
<sequence>MRDDQPTDDVPTTVPAGAPDPTAGDAPPDAVADGDAPWLHGTWHVAEVDGAALADGLEGPAWLTFEGDGQVYGYAGVNHVRATWRVRGDRLEVGPVVQTMMAGPPAPTATEQAVTAVLGDGGTLEAAGDEVRLRTPAGRLARLVRTAPSTVRPEPDAGPHVLA</sequence>
<dbReference type="InterPro" id="IPR038670">
    <property type="entry name" value="HslJ-like_sf"/>
</dbReference>
<evidence type="ECO:0000259" key="2">
    <source>
        <dbReference type="Pfam" id="PF03724"/>
    </source>
</evidence>
<evidence type="ECO:0000256" key="1">
    <source>
        <dbReference type="SAM" id="MobiDB-lite"/>
    </source>
</evidence>
<evidence type="ECO:0000313" key="4">
    <source>
        <dbReference type="Proteomes" id="UP000296469"/>
    </source>
</evidence>